<dbReference type="AlphaFoldDB" id="A0A1E3X425"/>
<gene>
    <name evidence="1" type="ORF">SCARUB_04519</name>
</gene>
<dbReference type="Proteomes" id="UP000094056">
    <property type="component" value="Unassembled WGS sequence"/>
</dbReference>
<proteinExistence type="predicted"/>
<comment type="caution">
    <text evidence="1">The sequence shown here is derived from an EMBL/GenBank/DDBJ whole genome shotgun (WGS) entry which is preliminary data.</text>
</comment>
<accession>A0A1E3X425</accession>
<reference evidence="1 2" key="1">
    <citation type="submission" date="2016-07" db="EMBL/GenBank/DDBJ databases">
        <title>Draft genome of Scalindua rubra, obtained from a brine-seawater interface in the Red Sea, sheds light on salt adaptation in anammox bacteria.</title>
        <authorList>
            <person name="Speth D.R."/>
            <person name="Lagkouvardos I."/>
            <person name="Wang Y."/>
            <person name="Qian P.-Y."/>
            <person name="Dutilh B.E."/>
            <person name="Jetten M.S."/>
        </authorList>
    </citation>
    <scope>NUCLEOTIDE SEQUENCE [LARGE SCALE GENOMIC DNA]</scope>
    <source>
        <strain evidence="1">BSI-1</strain>
    </source>
</reference>
<dbReference type="EMBL" id="MAYW01000236">
    <property type="protein sequence ID" value="ODS30375.1"/>
    <property type="molecule type" value="Genomic_DNA"/>
</dbReference>
<organism evidence="1 2">
    <name type="scientific">Candidatus Scalindua rubra</name>
    <dbReference type="NCBI Taxonomy" id="1872076"/>
    <lineage>
        <taxon>Bacteria</taxon>
        <taxon>Pseudomonadati</taxon>
        <taxon>Planctomycetota</taxon>
        <taxon>Candidatus Brocadiia</taxon>
        <taxon>Candidatus Brocadiales</taxon>
        <taxon>Candidatus Scalinduaceae</taxon>
        <taxon>Candidatus Scalindua</taxon>
    </lineage>
</organism>
<sequence length="45" mass="5376">MYKEYLSQDVDGEVEEFYSKKYQSPIFGDDNFIQKIKDFIIHPGL</sequence>
<evidence type="ECO:0000313" key="1">
    <source>
        <dbReference type="EMBL" id="ODS30375.1"/>
    </source>
</evidence>
<name>A0A1E3X425_9BACT</name>
<protein>
    <submittedName>
        <fullName evidence="1">Uncharacterized protein</fullName>
    </submittedName>
</protein>
<evidence type="ECO:0000313" key="2">
    <source>
        <dbReference type="Proteomes" id="UP000094056"/>
    </source>
</evidence>